<name>A0A6C0HQX9_9ZZZZ</name>
<evidence type="ECO:0000313" key="1">
    <source>
        <dbReference type="EMBL" id="QHT82747.1"/>
    </source>
</evidence>
<organism evidence="1">
    <name type="scientific">viral metagenome</name>
    <dbReference type="NCBI Taxonomy" id="1070528"/>
    <lineage>
        <taxon>unclassified sequences</taxon>
        <taxon>metagenomes</taxon>
        <taxon>organismal metagenomes</taxon>
    </lineage>
</organism>
<protein>
    <submittedName>
        <fullName evidence="1">Uncharacterized protein</fullName>
    </submittedName>
</protein>
<accession>A0A6C0HQX9</accession>
<proteinExistence type="predicted"/>
<dbReference type="AlphaFoldDB" id="A0A6C0HQX9"/>
<sequence length="136" mass="15657">MQEEVQTVGVDKKFVLLHEFNTKENESFVYFIQYTGNEKTLTSFANFISKANYDNMDGGEYVKFEIDTKNLVSENTADEMIKCNFGSYSYMFSKLTGKMVDPFYGDSSEDMEGDEIATLLNDEFFGNRITKLFVEP</sequence>
<reference evidence="1" key="1">
    <citation type="journal article" date="2020" name="Nature">
        <title>Giant virus diversity and host interactions through global metagenomics.</title>
        <authorList>
            <person name="Schulz F."/>
            <person name="Roux S."/>
            <person name="Paez-Espino D."/>
            <person name="Jungbluth S."/>
            <person name="Walsh D.A."/>
            <person name="Denef V.J."/>
            <person name="McMahon K.D."/>
            <person name="Konstantinidis K.T."/>
            <person name="Eloe-Fadrosh E.A."/>
            <person name="Kyrpides N.C."/>
            <person name="Woyke T."/>
        </authorList>
    </citation>
    <scope>NUCLEOTIDE SEQUENCE</scope>
    <source>
        <strain evidence="1">GVMAG-M-3300023184-165</strain>
    </source>
</reference>
<dbReference type="EMBL" id="MN740003">
    <property type="protein sequence ID" value="QHT82747.1"/>
    <property type="molecule type" value="Genomic_DNA"/>
</dbReference>